<proteinExistence type="predicted"/>
<name>A0A8J2BJV3_9BACT</name>
<gene>
    <name evidence="1" type="ORF">MPNT_10012</name>
</gene>
<reference evidence="1" key="1">
    <citation type="submission" date="2021-02" db="EMBL/GenBank/DDBJ databases">
        <authorList>
            <person name="Cremers G."/>
            <person name="Picone N."/>
        </authorList>
    </citation>
    <scope>NUCLEOTIDE SEQUENCE</scope>
    <source>
        <strain evidence="1">PQ17</strain>
    </source>
</reference>
<dbReference type="Proteomes" id="UP000663859">
    <property type="component" value="Unassembled WGS sequence"/>
</dbReference>
<dbReference type="AlphaFoldDB" id="A0A8J2BJV3"/>
<protein>
    <submittedName>
        <fullName evidence="1">Uncharacterized protein</fullName>
    </submittedName>
</protein>
<keyword evidence="2" id="KW-1185">Reference proteome</keyword>
<evidence type="ECO:0000313" key="2">
    <source>
        <dbReference type="Proteomes" id="UP000663859"/>
    </source>
</evidence>
<accession>A0A8J2BJV3</accession>
<evidence type="ECO:0000313" key="1">
    <source>
        <dbReference type="EMBL" id="CAF0688803.1"/>
    </source>
</evidence>
<sequence length="75" mass="8721">MGIGGQCAVFRLGSKRVWVELPYFTWRLQYFGDSRSIDGYWLPANLREGIKSFTYGWINNKRLFYSCGNDGQESL</sequence>
<organism evidence="1 2">
    <name type="scientific">Candidatus Methylacidithermus pantelleriae</name>
    <dbReference type="NCBI Taxonomy" id="2744239"/>
    <lineage>
        <taxon>Bacteria</taxon>
        <taxon>Pseudomonadati</taxon>
        <taxon>Verrucomicrobiota</taxon>
        <taxon>Methylacidiphilae</taxon>
        <taxon>Methylacidiphilales</taxon>
        <taxon>Methylacidiphilaceae</taxon>
        <taxon>Candidatus Methylacidithermus</taxon>
    </lineage>
</organism>
<comment type="caution">
    <text evidence="1">The sequence shown here is derived from an EMBL/GenBank/DDBJ whole genome shotgun (WGS) entry which is preliminary data.</text>
</comment>
<dbReference type="EMBL" id="CAJNOB010000001">
    <property type="protein sequence ID" value="CAF0688803.1"/>
    <property type="molecule type" value="Genomic_DNA"/>
</dbReference>